<keyword evidence="1" id="KW-0812">Transmembrane</keyword>
<accession>A0A1F5JBT9</accession>
<gene>
    <name evidence="2" type="ORF">A3C26_00085</name>
</gene>
<feature type="transmembrane region" description="Helical" evidence="1">
    <location>
        <begin position="130"/>
        <end position="149"/>
    </location>
</feature>
<evidence type="ECO:0000313" key="2">
    <source>
        <dbReference type="EMBL" id="OGE26101.1"/>
    </source>
</evidence>
<sequence>MNIIKKASLAPIFLLFLSLTAYLFNPYLASIDKLFVLNAASLTEILLLCLAIVASSLSFILFATLAADWKIIFPIAVMSAIIPFIFTNPAIGIILGVLIFASLMVIHLSLENNLKTYTDFKPATLLAPPIRQLITLIILSLCLAFYLSANNLISQKGFEIPDSLIDASLNFVPKDQLEQLKQNPELLKQSGLNLEALEKMETNSSSSVTKNLLKQTVKEQFNTLLEPYKNIIPVVLTLLLFVSLLSLTSLLAIFLSPIIFTIFYLLEKSGLIEYEKEMREVKKLIV</sequence>
<feature type="transmembrane region" description="Helical" evidence="1">
    <location>
        <begin position="45"/>
        <end position="69"/>
    </location>
</feature>
<name>A0A1F5JBT9_9BACT</name>
<comment type="caution">
    <text evidence="2">The sequence shown here is derived from an EMBL/GenBank/DDBJ whole genome shotgun (WGS) entry which is preliminary data.</text>
</comment>
<keyword evidence="1" id="KW-1133">Transmembrane helix</keyword>
<feature type="transmembrane region" description="Helical" evidence="1">
    <location>
        <begin position="81"/>
        <end position="110"/>
    </location>
</feature>
<dbReference type="EMBL" id="MFCX01000016">
    <property type="protein sequence ID" value="OGE26101.1"/>
    <property type="molecule type" value="Genomic_DNA"/>
</dbReference>
<dbReference type="AlphaFoldDB" id="A0A1F5JBT9"/>
<protein>
    <submittedName>
        <fullName evidence="2">Uncharacterized protein</fullName>
    </submittedName>
</protein>
<reference evidence="2 3" key="1">
    <citation type="journal article" date="2016" name="Nat. Commun.">
        <title>Thousands of microbial genomes shed light on interconnected biogeochemical processes in an aquifer system.</title>
        <authorList>
            <person name="Anantharaman K."/>
            <person name="Brown C.T."/>
            <person name="Hug L.A."/>
            <person name="Sharon I."/>
            <person name="Castelle C.J."/>
            <person name="Probst A.J."/>
            <person name="Thomas B.C."/>
            <person name="Singh A."/>
            <person name="Wilkins M.J."/>
            <person name="Karaoz U."/>
            <person name="Brodie E.L."/>
            <person name="Williams K.H."/>
            <person name="Hubbard S.S."/>
            <person name="Banfield J.F."/>
        </authorList>
    </citation>
    <scope>NUCLEOTIDE SEQUENCE [LARGE SCALE GENOMIC DNA]</scope>
</reference>
<proteinExistence type="predicted"/>
<organism evidence="2 3">
    <name type="scientific">Candidatus Daviesbacteria bacterium RIFCSPHIGHO2_02_FULL_39_12</name>
    <dbReference type="NCBI Taxonomy" id="1797770"/>
    <lineage>
        <taxon>Bacteria</taxon>
        <taxon>Candidatus Daviesiibacteriota</taxon>
    </lineage>
</organism>
<feature type="transmembrane region" description="Helical" evidence="1">
    <location>
        <begin position="234"/>
        <end position="266"/>
    </location>
</feature>
<keyword evidence="1" id="KW-0472">Membrane</keyword>
<evidence type="ECO:0000256" key="1">
    <source>
        <dbReference type="SAM" id="Phobius"/>
    </source>
</evidence>
<evidence type="ECO:0000313" key="3">
    <source>
        <dbReference type="Proteomes" id="UP000177042"/>
    </source>
</evidence>
<dbReference type="Proteomes" id="UP000177042">
    <property type="component" value="Unassembled WGS sequence"/>
</dbReference>